<keyword evidence="4" id="KW-0539">Nucleus</keyword>
<comment type="similarity">
    <text evidence="5">Belongs to the archaeal Rpo6/eukaryotic RPB6 RNA polymerase subunit family.</text>
</comment>
<evidence type="ECO:0000256" key="5">
    <source>
        <dbReference type="ARBA" id="ARBA00025773"/>
    </source>
</evidence>
<feature type="region of interest" description="Disordered" evidence="7">
    <location>
        <begin position="12"/>
        <end position="54"/>
    </location>
</feature>
<keyword evidence="3" id="KW-0804">Transcription</keyword>
<dbReference type="GO" id="GO:0005665">
    <property type="term" value="C:RNA polymerase II, core complex"/>
    <property type="evidence" value="ECO:0007669"/>
    <property type="project" value="InterPro"/>
</dbReference>
<gene>
    <name evidence="8" type="ORF">LARSCL_LOCUS1256</name>
</gene>
<dbReference type="InterPro" id="IPR036161">
    <property type="entry name" value="RPB6/omega-like_sf"/>
</dbReference>
<dbReference type="PANTHER" id="PTHR47227">
    <property type="entry name" value="DNA-DIRECTED RNA POLYMERASE SUBUNIT K"/>
    <property type="match status" value="1"/>
</dbReference>
<evidence type="ECO:0000256" key="6">
    <source>
        <dbReference type="ARBA" id="ARBA00030456"/>
    </source>
</evidence>
<sequence>MVDIEEAIDMLEDYEGREPEDEALDEIEQTEEGSFALLPASELQPQKNQKRTTTPFMTKYEMARVLGTRALQIAMNAPVNVELEGETDSLQIAMKELRAHKIPIIIRRYLPDGSYEDWNIDELIINE</sequence>
<comment type="subcellular location">
    <subcellularLocation>
        <location evidence="1">Nucleus</location>
    </subcellularLocation>
</comment>
<dbReference type="GO" id="GO:0005736">
    <property type="term" value="C:RNA polymerase I complex"/>
    <property type="evidence" value="ECO:0007669"/>
    <property type="project" value="TreeGrafter"/>
</dbReference>
<dbReference type="InterPro" id="IPR028363">
    <property type="entry name" value="RPB6"/>
</dbReference>
<dbReference type="SMART" id="SM01409">
    <property type="entry name" value="RNA_pol_Rpb6"/>
    <property type="match status" value="1"/>
</dbReference>
<dbReference type="PIRSF" id="PIRSF500154">
    <property type="entry name" value="RPB6"/>
    <property type="match status" value="1"/>
</dbReference>
<dbReference type="InterPro" id="IPR006111">
    <property type="entry name" value="Rpo6/Rpb6"/>
</dbReference>
<dbReference type="GO" id="GO:0006366">
    <property type="term" value="P:transcription by RNA polymerase II"/>
    <property type="evidence" value="ECO:0007669"/>
    <property type="project" value="TreeGrafter"/>
</dbReference>
<dbReference type="GO" id="GO:0003677">
    <property type="term" value="F:DNA binding"/>
    <property type="evidence" value="ECO:0007669"/>
    <property type="project" value="InterPro"/>
</dbReference>
<dbReference type="GO" id="GO:0003899">
    <property type="term" value="F:DNA-directed RNA polymerase activity"/>
    <property type="evidence" value="ECO:0007669"/>
    <property type="project" value="InterPro"/>
</dbReference>
<dbReference type="AlphaFoldDB" id="A0AAV1YV86"/>
<dbReference type="PIRSF" id="PIRSF000778">
    <property type="entry name" value="RpoK/RPB6"/>
    <property type="match status" value="1"/>
</dbReference>
<evidence type="ECO:0000256" key="2">
    <source>
        <dbReference type="ARBA" id="ARBA00022478"/>
    </source>
</evidence>
<dbReference type="GO" id="GO:0005666">
    <property type="term" value="C:RNA polymerase III complex"/>
    <property type="evidence" value="ECO:0007669"/>
    <property type="project" value="TreeGrafter"/>
</dbReference>
<evidence type="ECO:0000256" key="7">
    <source>
        <dbReference type="SAM" id="MobiDB-lite"/>
    </source>
</evidence>
<name>A0AAV1YV86_9ARAC</name>
<feature type="compositionally biased region" description="Polar residues" evidence="7">
    <location>
        <begin position="43"/>
        <end position="54"/>
    </location>
</feature>
<dbReference type="NCBIfam" id="NF002208">
    <property type="entry name" value="PRK01099.1-3"/>
    <property type="match status" value="1"/>
</dbReference>
<keyword evidence="2" id="KW-0240">DNA-directed RNA polymerase</keyword>
<feature type="compositionally biased region" description="Acidic residues" evidence="7">
    <location>
        <begin position="12"/>
        <end position="31"/>
    </location>
</feature>
<dbReference type="Proteomes" id="UP001497382">
    <property type="component" value="Unassembled WGS sequence"/>
</dbReference>
<organism evidence="8 9">
    <name type="scientific">Larinioides sclopetarius</name>
    <dbReference type="NCBI Taxonomy" id="280406"/>
    <lineage>
        <taxon>Eukaryota</taxon>
        <taxon>Metazoa</taxon>
        <taxon>Ecdysozoa</taxon>
        <taxon>Arthropoda</taxon>
        <taxon>Chelicerata</taxon>
        <taxon>Arachnida</taxon>
        <taxon>Araneae</taxon>
        <taxon>Araneomorphae</taxon>
        <taxon>Entelegynae</taxon>
        <taxon>Araneoidea</taxon>
        <taxon>Araneidae</taxon>
        <taxon>Larinioides</taxon>
    </lineage>
</organism>
<keyword evidence="9" id="KW-1185">Reference proteome</keyword>
<comment type="caution">
    <text evidence="8">The sequence shown here is derived from an EMBL/GenBank/DDBJ whole genome shotgun (WGS) entry which is preliminary data.</text>
</comment>
<accession>A0AAV1YV86</accession>
<dbReference type="Gene3D" id="3.90.940.10">
    <property type="match status" value="1"/>
</dbReference>
<dbReference type="InterPro" id="IPR020708">
    <property type="entry name" value="DNA-dir_RNA_polK_14-18kDa_CS"/>
</dbReference>
<evidence type="ECO:0000313" key="8">
    <source>
        <dbReference type="EMBL" id="CAL1262890.1"/>
    </source>
</evidence>
<dbReference type="SUPFAM" id="SSF63562">
    <property type="entry name" value="RPB6/omega subunit-like"/>
    <property type="match status" value="1"/>
</dbReference>
<evidence type="ECO:0000256" key="4">
    <source>
        <dbReference type="ARBA" id="ARBA00023242"/>
    </source>
</evidence>
<dbReference type="PANTHER" id="PTHR47227:SF5">
    <property type="entry name" value="DNA-DIRECTED RNA POLYMERASES I, II, AND III SUBUNIT RPABC2"/>
    <property type="match status" value="1"/>
</dbReference>
<dbReference type="EMBL" id="CAXIEN010000007">
    <property type="protein sequence ID" value="CAL1262890.1"/>
    <property type="molecule type" value="Genomic_DNA"/>
</dbReference>
<evidence type="ECO:0000256" key="3">
    <source>
        <dbReference type="ARBA" id="ARBA00023163"/>
    </source>
</evidence>
<reference evidence="8 9" key="1">
    <citation type="submission" date="2024-04" db="EMBL/GenBank/DDBJ databases">
        <authorList>
            <person name="Rising A."/>
            <person name="Reimegard J."/>
            <person name="Sonavane S."/>
            <person name="Akerstrom W."/>
            <person name="Nylinder S."/>
            <person name="Hedman E."/>
            <person name="Kallberg Y."/>
        </authorList>
    </citation>
    <scope>NUCLEOTIDE SEQUENCE [LARGE SCALE GENOMIC DNA]</scope>
</reference>
<dbReference type="InterPro" id="IPR006110">
    <property type="entry name" value="Pol_omega/Rpo6/RPB6"/>
</dbReference>
<protein>
    <recommendedName>
        <fullName evidence="6">RPB6 homolog</fullName>
    </recommendedName>
</protein>
<evidence type="ECO:0000313" key="9">
    <source>
        <dbReference type="Proteomes" id="UP001497382"/>
    </source>
</evidence>
<dbReference type="GO" id="GO:0042797">
    <property type="term" value="P:tRNA transcription by RNA polymerase III"/>
    <property type="evidence" value="ECO:0007669"/>
    <property type="project" value="TreeGrafter"/>
</dbReference>
<proteinExistence type="inferred from homology"/>
<dbReference type="PROSITE" id="PS01111">
    <property type="entry name" value="RNA_POL_K_14KD"/>
    <property type="match status" value="1"/>
</dbReference>
<evidence type="ECO:0000256" key="1">
    <source>
        <dbReference type="ARBA" id="ARBA00004123"/>
    </source>
</evidence>
<dbReference type="GO" id="GO:0006360">
    <property type="term" value="P:transcription by RNA polymerase I"/>
    <property type="evidence" value="ECO:0007669"/>
    <property type="project" value="TreeGrafter"/>
</dbReference>
<dbReference type="Pfam" id="PF01192">
    <property type="entry name" value="RNA_pol_Rpb6"/>
    <property type="match status" value="1"/>
</dbReference>